<dbReference type="OrthoDB" id="9808002at2"/>
<name>A0A5K7YRJ0_9BACT</name>
<protein>
    <submittedName>
        <fullName evidence="3">Cysteine desulfurase</fullName>
    </submittedName>
</protein>
<evidence type="ECO:0000313" key="4">
    <source>
        <dbReference type="Proteomes" id="UP000427906"/>
    </source>
</evidence>
<accession>A0A5K7YRJ0</accession>
<dbReference type="RefSeq" id="WP_155318834.1">
    <property type="nucleotide sequence ID" value="NZ_AP021874.1"/>
</dbReference>
<dbReference type="InterPro" id="IPR015422">
    <property type="entry name" value="PyrdxlP-dep_Trfase_small"/>
</dbReference>
<evidence type="ECO:0000313" key="3">
    <source>
        <dbReference type="EMBL" id="BBO70935.1"/>
    </source>
</evidence>
<dbReference type="PANTHER" id="PTHR43586:SF21">
    <property type="entry name" value="PYRIDOXAL PHOSPHATE (PLP)-DEPENDENT ASPARTATE AMINOTRANSFERASE SUPERFAMILY"/>
    <property type="match status" value="1"/>
</dbReference>
<dbReference type="InterPro" id="IPR000192">
    <property type="entry name" value="Aminotrans_V_dom"/>
</dbReference>
<dbReference type="AlphaFoldDB" id="A0A5K7YRJ0"/>
<dbReference type="KEGG" id="dalk:DSCA_48650"/>
<evidence type="ECO:0000256" key="1">
    <source>
        <dbReference type="ARBA" id="ARBA00022898"/>
    </source>
</evidence>
<dbReference type="Gene3D" id="3.90.1150.10">
    <property type="entry name" value="Aspartate Aminotransferase, domain 1"/>
    <property type="match status" value="1"/>
</dbReference>
<sequence>MNLDTDFIRAQYPVFSNPDTARWAMFENAGGSYVPRQVVDRLHDFFRFTKVQPYGPFEASIKAGEAMEAGYRAMAGLLDCHPDELTLGPSTTMNFYVLAQAVRPLLEPGDEIIVTNQDHEANIGCWRRLAEFGAVVREWRIDPQTGELDIEDLKALVGKRTRLVCFTLCSNIVGTMHDFTAISDIAHDAGALAIGDGVSFAPHRVLDVHRSGLDLYLFSTYKTFGTHIGVMWGRPAVLDTLDPQGHYFNRDLPHYKFNPAGPLHAQIGALAGIEAYIDAVYDHHFNDLLPGFHARAARVFDLFARHETLLANRVLEAIRALPGARIMGQDRAVEGARAATIAFTLEGMPCREVVKRLVEKNLAVRNGHFYALRCIEALGIEDTDDGIIRISLVHYNSHGEVDRLVAGLASL</sequence>
<dbReference type="Proteomes" id="UP000427906">
    <property type="component" value="Chromosome"/>
</dbReference>
<dbReference type="EMBL" id="AP021874">
    <property type="protein sequence ID" value="BBO70935.1"/>
    <property type="molecule type" value="Genomic_DNA"/>
</dbReference>
<reference evidence="3 4" key="1">
    <citation type="submission" date="2019-11" db="EMBL/GenBank/DDBJ databases">
        <title>Comparative genomics of hydrocarbon-degrading Desulfosarcina strains.</title>
        <authorList>
            <person name="Watanabe M."/>
            <person name="Kojima H."/>
            <person name="Fukui M."/>
        </authorList>
    </citation>
    <scope>NUCLEOTIDE SEQUENCE [LARGE SCALE GENOMIC DNA]</scope>
    <source>
        <strain evidence="3 4">PL12</strain>
    </source>
</reference>
<dbReference type="Gene3D" id="3.40.640.10">
    <property type="entry name" value="Type I PLP-dependent aspartate aminotransferase-like (Major domain)"/>
    <property type="match status" value="1"/>
</dbReference>
<keyword evidence="1" id="KW-0663">Pyridoxal phosphate</keyword>
<keyword evidence="4" id="KW-1185">Reference proteome</keyword>
<evidence type="ECO:0000259" key="2">
    <source>
        <dbReference type="Pfam" id="PF00266"/>
    </source>
</evidence>
<dbReference type="PANTHER" id="PTHR43586">
    <property type="entry name" value="CYSTEINE DESULFURASE"/>
    <property type="match status" value="1"/>
</dbReference>
<dbReference type="InterPro" id="IPR015424">
    <property type="entry name" value="PyrdxlP-dep_Trfase"/>
</dbReference>
<gene>
    <name evidence="3" type="ORF">DSCA_48650</name>
</gene>
<dbReference type="Pfam" id="PF00266">
    <property type="entry name" value="Aminotran_5"/>
    <property type="match status" value="2"/>
</dbReference>
<feature type="domain" description="Aminotransferase class V" evidence="2">
    <location>
        <begin position="303"/>
        <end position="404"/>
    </location>
</feature>
<proteinExistence type="predicted"/>
<feature type="domain" description="Aminotransferase class V" evidence="2">
    <location>
        <begin position="26"/>
        <end position="243"/>
    </location>
</feature>
<organism evidence="3 4">
    <name type="scientific">Desulfosarcina alkanivorans</name>
    <dbReference type="NCBI Taxonomy" id="571177"/>
    <lineage>
        <taxon>Bacteria</taxon>
        <taxon>Pseudomonadati</taxon>
        <taxon>Thermodesulfobacteriota</taxon>
        <taxon>Desulfobacteria</taxon>
        <taxon>Desulfobacterales</taxon>
        <taxon>Desulfosarcinaceae</taxon>
        <taxon>Desulfosarcina</taxon>
    </lineage>
</organism>
<dbReference type="InterPro" id="IPR015421">
    <property type="entry name" value="PyrdxlP-dep_Trfase_major"/>
</dbReference>
<dbReference type="SUPFAM" id="SSF53383">
    <property type="entry name" value="PLP-dependent transferases"/>
    <property type="match status" value="1"/>
</dbReference>